<dbReference type="Pfam" id="PF00436">
    <property type="entry name" value="SSB"/>
    <property type="match status" value="1"/>
</dbReference>
<dbReference type="InterPro" id="IPR012340">
    <property type="entry name" value="NA-bd_OB-fold"/>
</dbReference>
<keyword evidence="5" id="KW-1185">Reference proteome</keyword>
<feature type="region of interest" description="Disordered" evidence="3">
    <location>
        <begin position="127"/>
        <end position="161"/>
    </location>
</feature>
<reference evidence="4 5" key="1">
    <citation type="submission" date="2018-06" db="EMBL/GenBank/DDBJ databases">
        <authorList>
            <consortium name="Pathogen Informatics"/>
            <person name="Doyle S."/>
        </authorList>
    </citation>
    <scope>NUCLEOTIDE SEQUENCE [LARGE SCALE GENOMIC DNA]</scope>
    <source>
        <strain evidence="4 5">NCTC13093</strain>
    </source>
</reference>
<accession>A0A2X0WGW8</accession>
<dbReference type="PROSITE" id="PS50935">
    <property type="entry name" value="SSB"/>
    <property type="match status" value="1"/>
</dbReference>
<name>A0A2X0WGW8_9GAMM</name>
<organism evidence="4 5">
    <name type="scientific">Anaerobiospirillum thomasii</name>
    <dbReference type="NCBI Taxonomy" id="179995"/>
    <lineage>
        <taxon>Bacteria</taxon>
        <taxon>Pseudomonadati</taxon>
        <taxon>Pseudomonadota</taxon>
        <taxon>Gammaproteobacteria</taxon>
        <taxon>Aeromonadales</taxon>
        <taxon>Succinivibrionaceae</taxon>
        <taxon>Anaerobiospirillum</taxon>
    </lineage>
</organism>
<dbReference type="AlphaFoldDB" id="A0A2X0WGW8"/>
<evidence type="ECO:0000256" key="3">
    <source>
        <dbReference type="SAM" id="MobiDB-lite"/>
    </source>
</evidence>
<evidence type="ECO:0000256" key="2">
    <source>
        <dbReference type="PROSITE-ProRule" id="PRU00252"/>
    </source>
</evidence>
<dbReference type="Proteomes" id="UP000250086">
    <property type="component" value="Unassembled WGS sequence"/>
</dbReference>
<dbReference type="SUPFAM" id="SSF50249">
    <property type="entry name" value="Nucleic acid-binding proteins"/>
    <property type="match status" value="1"/>
</dbReference>
<dbReference type="EMBL" id="UAPV01000001">
    <property type="protein sequence ID" value="SPT69647.1"/>
    <property type="molecule type" value="Genomic_DNA"/>
</dbReference>
<dbReference type="GO" id="GO:0003697">
    <property type="term" value="F:single-stranded DNA binding"/>
    <property type="evidence" value="ECO:0007669"/>
    <property type="project" value="InterPro"/>
</dbReference>
<dbReference type="Gene3D" id="2.40.50.140">
    <property type="entry name" value="Nucleic acid-binding proteins"/>
    <property type="match status" value="1"/>
</dbReference>
<feature type="compositionally biased region" description="Polar residues" evidence="3">
    <location>
        <begin position="130"/>
        <end position="161"/>
    </location>
</feature>
<gene>
    <name evidence="4" type="ORF">NCTC13093_01026</name>
</gene>
<protein>
    <submittedName>
        <fullName evidence="4">Single-stranded DNA-binding protein</fullName>
    </submittedName>
</protein>
<evidence type="ECO:0000313" key="5">
    <source>
        <dbReference type="Proteomes" id="UP000250086"/>
    </source>
</evidence>
<sequence length="218" mass="23892">MFFNTNQVMLLGHISTEHIKKFYSSSNQLSVVFELRTADTWLSREGEVKKHYDFHNIIIRDIGKRDVASRYMPLIVPGNKVLVQGRLRSHMGSDNTWTNRVCEIDASSIELISTALSSVKKEYYGKKSTDAGTDVTTDSGADTGSKDTLSQSLSAAQPTESADMSVDIMCVSDSTDNVQDLPSYSGAVDKSSKAMALCVRGTQTESEGAAQDGDRQQM</sequence>
<proteinExistence type="predicted"/>
<evidence type="ECO:0000313" key="4">
    <source>
        <dbReference type="EMBL" id="SPT69647.1"/>
    </source>
</evidence>
<keyword evidence="1 2" id="KW-0238">DNA-binding</keyword>
<dbReference type="InterPro" id="IPR000424">
    <property type="entry name" value="Primosome_PriB/ssb"/>
</dbReference>
<evidence type="ECO:0000256" key="1">
    <source>
        <dbReference type="ARBA" id="ARBA00023125"/>
    </source>
</evidence>
<dbReference type="RefSeq" id="WP_113743801.1">
    <property type="nucleotide sequence ID" value="NZ_UAPV01000001.1"/>
</dbReference>